<dbReference type="CDD" id="cd07067">
    <property type="entry name" value="HP_PGM_like"/>
    <property type="match status" value="1"/>
</dbReference>
<dbReference type="SMART" id="SM00855">
    <property type="entry name" value="PGAM"/>
    <property type="match status" value="1"/>
</dbReference>
<name>A0ABQ4MBH5_9BACL</name>
<comment type="caution">
    <text evidence="1">The sequence shown here is derived from an EMBL/GenBank/DDBJ whole genome shotgun (WGS) entry which is preliminary data.</text>
</comment>
<reference evidence="1 2" key="1">
    <citation type="submission" date="2021-03" db="EMBL/GenBank/DDBJ databases">
        <title>Antimicrobial resistance genes in bacteria isolated from Japanese honey, and their potential for conferring macrolide and lincosamide resistance in the American foulbrood pathogen Paenibacillus larvae.</title>
        <authorList>
            <person name="Okamoto M."/>
            <person name="Kumagai M."/>
            <person name="Kanamori H."/>
            <person name="Takamatsu D."/>
        </authorList>
    </citation>
    <scope>NUCLEOTIDE SEQUENCE [LARGE SCALE GENOMIC DNA]</scope>
    <source>
        <strain evidence="1 2">J42TS3</strain>
    </source>
</reference>
<dbReference type="Gene3D" id="3.40.50.1240">
    <property type="entry name" value="Phosphoglycerate mutase-like"/>
    <property type="match status" value="1"/>
</dbReference>
<evidence type="ECO:0000313" key="1">
    <source>
        <dbReference type="EMBL" id="GIP53340.1"/>
    </source>
</evidence>
<keyword evidence="2" id="KW-1185">Reference proteome</keyword>
<dbReference type="InterPro" id="IPR029033">
    <property type="entry name" value="His_PPase_superfam"/>
</dbReference>
<proteinExistence type="predicted"/>
<gene>
    <name evidence="1" type="primary">gpmA_2</name>
    <name evidence="1" type="ORF">J42TS3_23750</name>
</gene>
<dbReference type="InterPro" id="IPR013078">
    <property type="entry name" value="His_Pase_superF_clade-1"/>
</dbReference>
<dbReference type="PANTHER" id="PTHR48100">
    <property type="entry name" value="BROAD-SPECIFICITY PHOSPHATASE YOR283W-RELATED"/>
    <property type="match status" value="1"/>
</dbReference>
<dbReference type="Proteomes" id="UP000679992">
    <property type="component" value="Unassembled WGS sequence"/>
</dbReference>
<dbReference type="SUPFAM" id="SSF53254">
    <property type="entry name" value="Phosphoglycerate mutase-like"/>
    <property type="match status" value="1"/>
</dbReference>
<dbReference type="Pfam" id="PF00300">
    <property type="entry name" value="His_Phos_1"/>
    <property type="match status" value="1"/>
</dbReference>
<dbReference type="EMBL" id="BOSL01000006">
    <property type="protein sequence ID" value="GIP53340.1"/>
    <property type="molecule type" value="Genomic_DNA"/>
</dbReference>
<sequence length="186" mass="21633">MWGMLKSIYLVRHCQASGQDPQAQLTDEGVHQAGQLAEFFKHKPIEYIVSSPFVRAINTIQPLSELIKVEIHRDERLQERILSATPLANWMEKLEETFYDFELKFDGGESSNEALGRGLEVIAELLDRPEKTFLIVTHGALLSLIIKQYNKDFGFEDWRRLSNPDVYRLEIQDHITEINRVWPDHI</sequence>
<dbReference type="InterPro" id="IPR050275">
    <property type="entry name" value="PGM_Phosphatase"/>
</dbReference>
<dbReference type="PANTHER" id="PTHR48100:SF1">
    <property type="entry name" value="HISTIDINE PHOSPHATASE FAMILY PROTEIN-RELATED"/>
    <property type="match status" value="1"/>
</dbReference>
<organism evidence="1 2">
    <name type="scientific">Paenibacillus vini</name>
    <dbReference type="NCBI Taxonomy" id="1476024"/>
    <lineage>
        <taxon>Bacteria</taxon>
        <taxon>Bacillati</taxon>
        <taxon>Bacillota</taxon>
        <taxon>Bacilli</taxon>
        <taxon>Bacillales</taxon>
        <taxon>Paenibacillaceae</taxon>
        <taxon>Paenibacillus</taxon>
    </lineage>
</organism>
<protein>
    <submittedName>
        <fullName evidence="1">Phosphoglycerate mutase</fullName>
    </submittedName>
</protein>
<evidence type="ECO:0000313" key="2">
    <source>
        <dbReference type="Proteomes" id="UP000679992"/>
    </source>
</evidence>
<accession>A0ABQ4MBH5</accession>